<dbReference type="PANTHER" id="PTHR44269">
    <property type="entry name" value="DEHYDROGENASE/REDUCTASE SDR FAMILY MEMBER 7-RELATED"/>
    <property type="match status" value="1"/>
</dbReference>
<dbReference type="InParanoid" id="B3S6T5"/>
<accession>B3S6T5</accession>
<sequence>MFYYILPLILVVQFIRFCLADADLTVLYKEKFGRPISSLNGKVVWITGASSGIGEYAAYNLAQNCKDIRLILSARREDELKRVKQACIGYGLKESAVKIVILDLADIQKHNDVVAEAVQCFGVVDILINNAGRSQRSLAMQADISVDQYLCQLNVIGTISLTKSILHNHMYARGKGLLVVISSLAGKFGVPGSSGYSASKFALHGFFEALNFELFATNPGIKTSIICPGAVVSNVGKNALSDNADKVTNILIGMDNSKKMPTDRFAHLMSVAIANEIDEVWISNHLPLLMTYLMQYTPSVGKW</sequence>
<dbReference type="KEGG" id="tad:TRIADDRAFT_30118"/>
<dbReference type="SUPFAM" id="SSF51735">
    <property type="entry name" value="NAD(P)-binding Rossmann-fold domains"/>
    <property type="match status" value="1"/>
</dbReference>
<proteinExistence type="inferred from homology"/>
<dbReference type="STRING" id="10228.B3S6T5"/>
<dbReference type="PhylomeDB" id="B3S6T5"/>
<dbReference type="PRINTS" id="PR00081">
    <property type="entry name" value="GDHRDH"/>
</dbReference>
<dbReference type="AlphaFoldDB" id="B3S6T5"/>
<evidence type="ECO:0000313" key="4">
    <source>
        <dbReference type="Proteomes" id="UP000009022"/>
    </source>
</evidence>
<dbReference type="Pfam" id="PF00106">
    <property type="entry name" value="adh_short"/>
    <property type="match status" value="1"/>
</dbReference>
<dbReference type="CTD" id="6757176"/>
<dbReference type="InterPro" id="IPR002347">
    <property type="entry name" value="SDR_fam"/>
</dbReference>
<dbReference type="FunCoup" id="B3S6T5">
    <property type="interactions" value="16"/>
</dbReference>
<evidence type="ECO:0000256" key="1">
    <source>
        <dbReference type="RuleBase" id="RU000363"/>
    </source>
</evidence>
<name>B3S6T5_TRIAD</name>
<protein>
    <recommendedName>
        <fullName evidence="5">Dehydrogenase/reductase SDR family member 7</fullName>
    </recommendedName>
</protein>
<feature type="chain" id="PRO_5002797400" description="Dehydrogenase/reductase SDR family member 7" evidence="2">
    <location>
        <begin position="21"/>
        <end position="303"/>
    </location>
</feature>
<dbReference type="Proteomes" id="UP000009022">
    <property type="component" value="Unassembled WGS sequence"/>
</dbReference>
<gene>
    <name evidence="3" type="ORF">TRIADDRAFT_30118</name>
</gene>
<dbReference type="EMBL" id="DS985252">
    <property type="protein sequence ID" value="EDV21815.1"/>
    <property type="molecule type" value="Genomic_DNA"/>
</dbReference>
<reference evidence="3 4" key="1">
    <citation type="journal article" date="2008" name="Nature">
        <title>The Trichoplax genome and the nature of placozoans.</title>
        <authorList>
            <person name="Srivastava M."/>
            <person name="Begovic E."/>
            <person name="Chapman J."/>
            <person name="Putnam N.H."/>
            <person name="Hellsten U."/>
            <person name="Kawashima T."/>
            <person name="Kuo A."/>
            <person name="Mitros T."/>
            <person name="Salamov A."/>
            <person name="Carpenter M.L."/>
            <person name="Signorovitch A.Y."/>
            <person name="Moreno M.A."/>
            <person name="Kamm K."/>
            <person name="Grimwood J."/>
            <person name="Schmutz J."/>
            <person name="Shapiro H."/>
            <person name="Grigoriev I.V."/>
            <person name="Buss L.W."/>
            <person name="Schierwater B."/>
            <person name="Dellaporta S.L."/>
            <person name="Rokhsar D.S."/>
        </authorList>
    </citation>
    <scope>NUCLEOTIDE SEQUENCE [LARGE SCALE GENOMIC DNA]</scope>
    <source>
        <strain evidence="3 4">Grell-BS-1999</strain>
    </source>
</reference>
<dbReference type="GeneID" id="6757176"/>
<dbReference type="InterPro" id="IPR053011">
    <property type="entry name" value="SDR_family_member_7"/>
</dbReference>
<evidence type="ECO:0008006" key="5">
    <source>
        <dbReference type="Google" id="ProtNLM"/>
    </source>
</evidence>
<dbReference type="InterPro" id="IPR036291">
    <property type="entry name" value="NAD(P)-bd_dom_sf"/>
</dbReference>
<comment type="similarity">
    <text evidence="1">Belongs to the short-chain dehydrogenases/reductases (SDR) family.</text>
</comment>
<keyword evidence="2" id="KW-0732">Signal</keyword>
<dbReference type="PRINTS" id="PR00080">
    <property type="entry name" value="SDRFAMILY"/>
</dbReference>
<dbReference type="RefSeq" id="XP_002115963.1">
    <property type="nucleotide sequence ID" value="XM_002115927.1"/>
</dbReference>
<dbReference type="OMA" id="TWAWWLT"/>
<organism evidence="3 4">
    <name type="scientific">Trichoplax adhaerens</name>
    <name type="common">Trichoplax reptans</name>
    <dbReference type="NCBI Taxonomy" id="10228"/>
    <lineage>
        <taxon>Eukaryota</taxon>
        <taxon>Metazoa</taxon>
        <taxon>Placozoa</taxon>
        <taxon>Uniplacotomia</taxon>
        <taxon>Trichoplacea</taxon>
        <taxon>Trichoplacidae</taxon>
        <taxon>Trichoplax</taxon>
    </lineage>
</organism>
<evidence type="ECO:0000256" key="2">
    <source>
        <dbReference type="SAM" id="SignalP"/>
    </source>
</evidence>
<dbReference type="PANTHER" id="PTHR44269:SF1">
    <property type="entry name" value="DEHYDROGENASE_REDUCTASE SDR FAMILY MEMBER 7"/>
    <property type="match status" value="1"/>
</dbReference>
<dbReference type="eggNOG" id="KOG1205">
    <property type="taxonomic scope" value="Eukaryota"/>
</dbReference>
<keyword evidence="4" id="KW-1185">Reference proteome</keyword>
<dbReference type="Gene3D" id="3.40.50.720">
    <property type="entry name" value="NAD(P)-binding Rossmann-like Domain"/>
    <property type="match status" value="1"/>
</dbReference>
<feature type="signal peptide" evidence="2">
    <location>
        <begin position="1"/>
        <end position="20"/>
    </location>
</feature>
<dbReference type="HOGENOM" id="CLU_010194_2_1_1"/>
<dbReference type="OrthoDB" id="47007at2759"/>
<evidence type="ECO:0000313" key="3">
    <source>
        <dbReference type="EMBL" id="EDV21815.1"/>
    </source>
</evidence>